<evidence type="ECO:0008006" key="2">
    <source>
        <dbReference type="Google" id="ProtNLM"/>
    </source>
</evidence>
<evidence type="ECO:0000313" key="1">
    <source>
        <dbReference type="EMBL" id="XCG73748.1"/>
    </source>
</evidence>
<name>A0AAU8E080_9PSED</name>
<protein>
    <recommendedName>
        <fullName evidence="2">Delta-60 repeat domain-containing protein</fullName>
    </recommendedName>
</protein>
<reference evidence="1" key="1">
    <citation type="submission" date="2024-06" db="EMBL/GenBank/DDBJ databases">
        <title>The Caenorhabditis elegans bacterial microbiome influences microsporidia infection through nutrient limitation and inhibiting parasite invasion.</title>
        <authorList>
            <person name="Tamim El Jarkass H."/>
            <person name="Castelblanco S."/>
            <person name="Kaur M."/>
            <person name="Wan Y.C."/>
            <person name="Ellis A.E."/>
            <person name="Sheldon R.D."/>
            <person name="Lien E.C."/>
            <person name="Burton N.O."/>
            <person name="Wright G.D."/>
            <person name="Reinke A.W."/>
        </authorList>
    </citation>
    <scope>NUCLEOTIDE SEQUENCE</scope>
    <source>
        <strain evidence="1">MYb327</strain>
    </source>
</reference>
<dbReference type="InterPro" id="IPR011044">
    <property type="entry name" value="Quino_amine_DH_bsu"/>
</dbReference>
<dbReference type="NCBIfam" id="TIGR02608">
    <property type="entry name" value="delta_60_rpt"/>
    <property type="match status" value="4"/>
</dbReference>
<dbReference type="RefSeq" id="WP_339552534.1">
    <property type="nucleotide sequence ID" value="NZ_CP159258.1"/>
</dbReference>
<dbReference type="EMBL" id="CP159258">
    <property type="protein sequence ID" value="XCG73748.1"/>
    <property type="molecule type" value="Genomic_DNA"/>
</dbReference>
<dbReference type="Pfam" id="PF17164">
    <property type="entry name" value="DUF5122"/>
    <property type="match status" value="3"/>
</dbReference>
<gene>
    <name evidence="1" type="ORF">ABVN21_23850</name>
</gene>
<dbReference type="SUPFAM" id="SSF50969">
    <property type="entry name" value="YVTN repeat-like/Quinoprotein amine dehydrogenase"/>
    <property type="match status" value="1"/>
</dbReference>
<proteinExistence type="predicted"/>
<dbReference type="AlphaFoldDB" id="A0AAU8E080"/>
<sequence>MEHIKREINAGTLDPSFGDNGVVDLVSEVSWSIPHSILALSNGKLIYANGDRREWLRTLQLRRVNTNGFFESSFGVNGSVILPIGFNTGARFGLFPYSDDKFLVKSTYIDFGQQDMVFVRLDFNGCIDTTFGSDGFLRIHPYDLIYPRATKPKSEQKINQLTPAVDYIGGSVCALPDGKMLIAHSGIFDGRGFNGFIFRLMPDGSVDKTFNGTGFIIVQLDLADPEDNEAISIALQKDGKFLLCGSFVVGETTSGFIVRYNDNGEVDRSFNNGQPVIIASPDFGMISATTLSVREQDGAIVVVGTAYDNWSVIPTTKTPWMAVLNTNGSFNLVFNNGRPLFAGVVPGKSLWRECAWQEDGNKILVAGSVVARYLSNGQLDLSFNGTGWNSQGDSYGEMVITNDKKLALIGQNSLVRYLT</sequence>
<dbReference type="InterPro" id="IPR013431">
    <property type="entry name" value="Delta_60_rpt"/>
</dbReference>
<dbReference type="Gene3D" id="2.80.10.50">
    <property type="match status" value="2"/>
</dbReference>
<organism evidence="1">
    <name type="scientific">Pseudomonas sp. MYb327</name>
    <dbReference type="NCBI Taxonomy" id="2745230"/>
    <lineage>
        <taxon>Bacteria</taxon>
        <taxon>Pseudomonadati</taxon>
        <taxon>Pseudomonadota</taxon>
        <taxon>Gammaproteobacteria</taxon>
        <taxon>Pseudomonadales</taxon>
        <taxon>Pseudomonadaceae</taxon>
        <taxon>Pseudomonas</taxon>
    </lineage>
</organism>
<accession>A0AAU8E080</accession>